<name>A0A2J6TUY0_9HELO</name>
<reference evidence="2 3" key="1">
    <citation type="submission" date="2016-04" db="EMBL/GenBank/DDBJ databases">
        <title>A degradative enzymes factory behind the ericoid mycorrhizal symbiosis.</title>
        <authorList>
            <consortium name="DOE Joint Genome Institute"/>
            <person name="Martino E."/>
            <person name="Morin E."/>
            <person name="Grelet G."/>
            <person name="Kuo A."/>
            <person name="Kohler A."/>
            <person name="Daghino S."/>
            <person name="Barry K."/>
            <person name="Choi C."/>
            <person name="Cichocki N."/>
            <person name="Clum A."/>
            <person name="Copeland A."/>
            <person name="Hainaut M."/>
            <person name="Haridas S."/>
            <person name="Labutti K."/>
            <person name="Lindquist E."/>
            <person name="Lipzen A."/>
            <person name="Khouja H.-R."/>
            <person name="Murat C."/>
            <person name="Ohm R."/>
            <person name="Olson A."/>
            <person name="Spatafora J."/>
            <person name="Veneault-Fourrey C."/>
            <person name="Henrissat B."/>
            <person name="Grigoriev I."/>
            <person name="Martin F."/>
            <person name="Perotto S."/>
        </authorList>
    </citation>
    <scope>NUCLEOTIDE SEQUENCE [LARGE SCALE GENOMIC DNA]</scope>
    <source>
        <strain evidence="2 3">E</strain>
    </source>
</reference>
<dbReference type="RefSeq" id="XP_024743720.1">
    <property type="nucleotide sequence ID" value="XM_024882383.1"/>
</dbReference>
<dbReference type="OrthoDB" id="3562933at2759"/>
<feature type="compositionally biased region" description="Basic and acidic residues" evidence="1">
    <location>
        <begin position="64"/>
        <end position="82"/>
    </location>
</feature>
<feature type="region of interest" description="Disordered" evidence="1">
    <location>
        <begin position="380"/>
        <end position="403"/>
    </location>
</feature>
<evidence type="ECO:0000313" key="3">
    <source>
        <dbReference type="Proteomes" id="UP000235371"/>
    </source>
</evidence>
<protein>
    <submittedName>
        <fullName evidence="2">Glycoside hydrolase family 30 protein</fullName>
    </submittedName>
</protein>
<dbReference type="Gene3D" id="3.20.20.80">
    <property type="entry name" value="Glycosidases"/>
    <property type="match status" value="2"/>
</dbReference>
<dbReference type="InterPro" id="IPR017853">
    <property type="entry name" value="GH"/>
</dbReference>
<keyword evidence="3" id="KW-1185">Reference proteome</keyword>
<gene>
    <name evidence="2" type="ORF">K444DRAFT_624290</name>
</gene>
<dbReference type="STRING" id="1095630.A0A2J6TUY0"/>
<organism evidence="2 3">
    <name type="scientific">Hyaloscypha bicolor E</name>
    <dbReference type="NCBI Taxonomy" id="1095630"/>
    <lineage>
        <taxon>Eukaryota</taxon>
        <taxon>Fungi</taxon>
        <taxon>Dikarya</taxon>
        <taxon>Ascomycota</taxon>
        <taxon>Pezizomycotina</taxon>
        <taxon>Leotiomycetes</taxon>
        <taxon>Helotiales</taxon>
        <taxon>Hyaloscyphaceae</taxon>
        <taxon>Hyaloscypha</taxon>
        <taxon>Hyaloscypha bicolor</taxon>
    </lineage>
</organism>
<feature type="region of interest" description="Disordered" evidence="1">
    <location>
        <begin position="111"/>
        <end position="183"/>
    </location>
</feature>
<dbReference type="EMBL" id="KZ613743">
    <property type="protein sequence ID" value="PMD66816.1"/>
    <property type="molecule type" value="Genomic_DNA"/>
</dbReference>
<dbReference type="InterPro" id="IPR013780">
    <property type="entry name" value="Glyco_hydro_b"/>
</dbReference>
<dbReference type="SUPFAM" id="SSF51445">
    <property type="entry name" value="(Trans)glycosidases"/>
    <property type="match status" value="1"/>
</dbReference>
<feature type="compositionally biased region" description="Polar residues" evidence="1">
    <location>
        <begin position="15"/>
        <end position="36"/>
    </location>
</feature>
<dbReference type="Proteomes" id="UP000235371">
    <property type="component" value="Unassembled WGS sequence"/>
</dbReference>
<feature type="compositionally biased region" description="Low complexity" evidence="1">
    <location>
        <begin position="37"/>
        <end position="60"/>
    </location>
</feature>
<proteinExistence type="predicted"/>
<evidence type="ECO:0000313" key="2">
    <source>
        <dbReference type="EMBL" id="PMD66816.1"/>
    </source>
</evidence>
<dbReference type="Gene3D" id="2.60.40.1180">
    <property type="entry name" value="Golgi alpha-mannosidase II"/>
    <property type="match status" value="1"/>
</dbReference>
<evidence type="ECO:0000256" key="1">
    <source>
        <dbReference type="SAM" id="MobiDB-lite"/>
    </source>
</evidence>
<accession>A0A2J6TUY0</accession>
<dbReference type="AlphaFoldDB" id="A0A2J6TUY0"/>
<keyword evidence="2" id="KW-0378">Hydrolase</keyword>
<sequence>MPLKDRFRRAIPLPTRSNSSSLSHTPTVPSTPTNEDPSTPTPSITLTKTSSKLGLSKSLTWMSSRKEEKERKKLEDWAKSDQAEWNGRKKPKSKQHQDLLRAFEWKFREGQGRPSMEGSGRRWSGWSMASGVSPGTSRMNSVDGERPRRFGSFGIGRKRSSGAGTGGLSREVSRDDDAPGVVGTVAEDRDDTAATGTETYFDDLDDTILRSWKEFWAGVGLWAVHTWELHLEKSGIVDKFDLVPDEMKFGTENLIQDFVIFQRTVGRWNNFIGPSNSDKDFMNTIELKNPVSPSATPTYVWDRKDSGQVFLAQQAVAYGVKTFYCNTWSVPALMEMNNNENSGGYLCAASGQTCKAGIGSRLQASYPCSPTAPKQVLRSARTQQTCPPSAPPAASPKAGRRSTAHTGALGSTFVTTHRTWQTEYSDLSGGWATSWYGSGGAGDGMTWASQILTALTTSNCSANLYWVATQGWNTNENTISAGASSYTVSKRLWALAQYSRHTRPGARRVDASQGGMRVTALLNLDGSLIVPCMNTGVQQLLRRLSLGVNTSSVTAWVRSNTQDMASTPTILGSYGTVSGGVGGRSLVTFVLAK</sequence>
<dbReference type="GeneID" id="36590460"/>
<feature type="region of interest" description="Disordered" evidence="1">
    <location>
        <begin position="1"/>
        <end position="97"/>
    </location>
</feature>
<dbReference type="GO" id="GO:0016787">
    <property type="term" value="F:hydrolase activity"/>
    <property type="evidence" value="ECO:0007669"/>
    <property type="project" value="UniProtKB-KW"/>
</dbReference>
<dbReference type="InParanoid" id="A0A2J6TUY0"/>